<sequence length="223" mass="24212">MKYEILTGPSYALAEVELSEGEKIVTEPGAMAWMDDNIEVETKMKGGLWAGIKRKVAGESFFQNTYVCNSGRGKIGLAPGIAGDVVAIDIDGEILTERGAYMASAGNIEVSASWEGFQGMFSEGLVALKARGNGTLFFNAYGDIQEIDVKGGYAVDNGYVVAWEPTLNYSVSTAGRGLKNFLFGDQLITRFAGHGKLWVQSRSTHNLVSFLHPFRRVKPRNNG</sequence>
<comment type="caution">
    <text evidence="1">The sequence shown here is derived from an EMBL/GenBank/DDBJ whole genome shotgun (WGS) entry which is preliminary data.</text>
</comment>
<protein>
    <submittedName>
        <fullName evidence="1">TIGR00266 family protein</fullName>
    </submittedName>
</protein>
<organism evidence="1 2">
    <name type="scientific">Marine Group III euryarchaeote CG-Bathy1</name>
    <dbReference type="NCBI Taxonomy" id="1889001"/>
    <lineage>
        <taxon>Archaea</taxon>
        <taxon>Methanobacteriati</taxon>
        <taxon>Thermoplasmatota</taxon>
        <taxon>Thermoplasmata</taxon>
        <taxon>Candidatus Thermoprofundales</taxon>
    </lineage>
</organism>
<dbReference type="PANTHER" id="PTHR43657:SF1">
    <property type="entry name" value="ALTERED INHERITANCE OF MITOCHONDRIA PROTEIN 24, MITOCHONDRIAL"/>
    <property type="match status" value="1"/>
</dbReference>
<dbReference type="Pfam" id="PF01987">
    <property type="entry name" value="AIM24"/>
    <property type="match status" value="1"/>
</dbReference>
<dbReference type="EMBL" id="MIYU01000021">
    <property type="protein sequence ID" value="OIR14040.1"/>
    <property type="molecule type" value="Genomic_DNA"/>
</dbReference>
<gene>
    <name evidence="1" type="ORF">BEU04_03435</name>
</gene>
<reference evidence="1 2" key="1">
    <citation type="submission" date="2016-08" db="EMBL/GenBank/DDBJ databases">
        <title>New Insights into Marine Group III Euryarchaeota, from dark to light.</title>
        <authorList>
            <person name="Haro-Moreno J.M."/>
            <person name="Rodriguez-Valera F."/>
            <person name="Lopez-Garcia P."/>
            <person name="Moreira D."/>
            <person name="Martin-Cuadrado A.B."/>
        </authorList>
    </citation>
    <scope>NUCLEOTIDE SEQUENCE [LARGE SCALE GENOMIC DNA]</scope>
    <source>
        <strain evidence="1">CG-Bathy1</strain>
    </source>
</reference>
<dbReference type="AlphaFoldDB" id="A0A1J5TCW5"/>
<dbReference type="NCBIfam" id="TIGR00266">
    <property type="entry name" value="TIGR00266 family protein"/>
    <property type="match status" value="1"/>
</dbReference>
<dbReference type="Proteomes" id="UP000183815">
    <property type="component" value="Unassembled WGS sequence"/>
</dbReference>
<dbReference type="Gene3D" id="3.60.160.10">
    <property type="entry name" value="Mitochondrial biogenesis AIM24"/>
    <property type="match status" value="1"/>
</dbReference>
<evidence type="ECO:0000313" key="2">
    <source>
        <dbReference type="Proteomes" id="UP000183815"/>
    </source>
</evidence>
<dbReference type="SUPFAM" id="SSF51219">
    <property type="entry name" value="TRAP-like"/>
    <property type="match status" value="1"/>
</dbReference>
<dbReference type="InterPro" id="IPR016031">
    <property type="entry name" value="Trp_RNA-bd_attenuator-like_dom"/>
</dbReference>
<evidence type="ECO:0000313" key="1">
    <source>
        <dbReference type="EMBL" id="OIR14040.1"/>
    </source>
</evidence>
<dbReference type="PANTHER" id="PTHR43657">
    <property type="entry name" value="TRYPTOPHAN RNA-BINDING ATTENUATOR PROTEIN-LIKE PROTEIN"/>
    <property type="match status" value="1"/>
</dbReference>
<accession>A0A1J5TCW5</accession>
<proteinExistence type="predicted"/>
<dbReference type="InterPro" id="IPR036983">
    <property type="entry name" value="AIM24_sf"/>
</dbReference>
<name>A0A1J5TCW5_9ARCH</name>
<dbReference type="InterPro" id="IPR002838">
    <property type="entry name" value="AIM24"/>
</dbReference>